<organism evidence="1 2">
    <name type="scientific">Zizania palustris</name>
    <name type="common">Northern wild rice</name>
    <dbReference type="NCBI Taxonomy" id="103762"/>
    <lineage>
        <taxon>Eukaryota</taxon>
        <taxon>Viridiplantae</taxon>
        <taxon>Streptophyta</taxon>
        <taxon>Embryophyta</taxon>
        <taxon>Tracheophyta</taxon>
        <taxon>Spermatophyta</taxon>
        <taxon>Magnoliopsida</taxon>
        <taxon>Liliopsida</taxon>
        <taxon>Poales</taxon>
        <taxon>Poaceae</taxon>
        <taxon>BOP clade</taxon>
        <taxon>Oryzoideae</taxon>
        <taxon>Oryzeae</taxon>
        <taxon>Zizaniinae</taxon>
        <taxon>Zizania</taxon>
    </lineage>
</organism>
<reference evidence="1" key="2">
    <citation type="submission" date="2021-02" db="EMBL/GenBank/DDBJ databases">
        <authorList>
            <person name="Kimball J.A."/>
            <person name="Haas M.W."/>
            <person name="Macchietto M."/>
            <person name="Kono T."/>
            <person name="Duquette J."/>
            <person name="Shao M."/>
        </authorList>
    </citation>
    <scope>NUCLEOTIDE SEQUENCE</scope>
    <source>
        <tissue evidence="1">Fresh leaf tissue</tissue>
    </source>
</reference>
<sequence length="74" mass="7930">MGVQMPRPYGLSVVAQPVYSKGYLRGRLVEARNEPMCLPLSTQPPAPEKTAQLANAACHAAGAGAIFYRSCYGF</sequence>
<evidence type="ECO:0000313" key="2">
    <source>
        <dbReference type="Proteomes" id="UP000729402"/>
    </source>
</evidence>
<protein>
    <submittedName>
        <fullName evidence="1">Uncharacterized protein</fullName>
    </submittedName>
</protein>
<dbReference type="EMBL" id="JAAALK010000283">
    <property type="protein sequence ID" value="KAG8074345.1"/>
    <property type="molecule type" value="Genomic_DNA"/>
</dbReference>
<accession>A0A8J5SGI6</accession>
<evidence type="ECO:0000313" key="1">
    <source>
        <dbReference type="EMBL" id="KAG8074345.1"/>
    </source>
</evidence>
<comment type="caution">
    <text evidence="1">The sequence shown here is derived from an EMBL/GenBank/DDBJ whole genome shotgun (WGS) entry which is preliminary data.</text>
</comment>
<name>A0A8J5SGI6_ZIZPA</name>
<dbReference type="AlphaFoldDB" id="A0A8J5SGI6"/>
<keyword evidence="2" id="KW-1185">Reference proteome</keyword>
<reference evidence="1" key="1">
    <citation type="journal article" date="2021" name="bioRxiv">
        <title>Whole Genome Assembly and Annotation of Northern Wild Rice, Zizania palustris L., Supports a Whole Genome Duplication in the Zizania Genus.</title>
        <authorList>
            <person name="Haas M."/>
            <person name="Kono T."/>
            <person name="Macchietto M."/>
            <person name="Millas R."/>
            <person name="McGilp L."/>
            <person name="Shao M."/>
            <person name="Duquette J."/>
            <person name="Hirsch C.N."/>
            <person name="Kimball J."/>
        </authorList>
    </citation>
    <scope>NUCLEOTIDE SEQUENCE</scope>
    <source>
        <tissue evidence="1">Fresh leaf tissue</tissue>
    </source>
</reference>
<gene>
    <name evidence="1" type="ORF">GUJ93_ZPchr0006g42080</name>
</gene>
<proteinExistence type="predicted"/>
<dbReference type="Proteomes" id="UP000729402">
    <property type="component" value="Unassembled WGS sequence"/>
</dbReference>